<dbReference type="GO" id="GO:0003824">
    <property type="term" value="F:catalytic activity"/>
    <property type="evidence" value="ECO:0007669"/>
    <property type="project" value="InterPro"/>
</dbReference>
<dbReference type="EMBL" id="MFHI01000019">
    <property type="protein sequence ID" value="OGF78793.1"/>
    <property type="molecule type" value="Genomic_DNA"/>
</dbReference>
<dbReference type="InterPro" id="IPR011146">
    <property type="entry name" value="HIT-like"/>
</dbReference>
<dbReference type="Pfam" id="PF11969">
    <property type="entry name" value="DcpS_C"/>
    <property type="match status" value="1"/>
</dbReference>
<dbReference type="PROSITE" id="PS51084">
    <property type="entry name" value="HIT_2"/>
    <property type="match status" value="1"/>
</dbReference>
<dbReference type="Gene3D" id="3.30.428.10">
    <property type="entry name" value="HIT-like"/>
    <property type="match status" value="1"/>
</dbReference>
<organism evidence="3 4">
    <name type="scientific">Candidatus Giovannonibacteria bacterium RIFCSPHIGHO2_02_43_13</name>
    <dbReference type="NCBI Taxonomy" id="1798330"/>
    <lineage>
        <taxon>Bacteria</taxon>
        <taxon>Candidatus Giovannoniibacteriota</taxon>
    </lineage>
</organism>
<comment type="caution">
    <text evidence="3">The sequence shown here is derived from an EMBL/GenBank/DDBJ whole genome shotgun (WGS) entry which is preliminary data.</text>
</comment>
<dbReference type="Proteomes" id="UP000178425">
    <property type="component" value="Unassembled WGS sequence"/>
</dbReference>
<gene>
    <name evidence="3" type="ORF">A2W54_04155</name>
</gene>
<name>A0A1F5WT30_9BACT</name>
<dbReference type="SUPFAM" id="SSF54197">
    <property type="entry name" value="HIT-like"/>
    <property type="match status" value="1"/>
</dbReference>
<dbReference type="InterPro" id="IPR036265">
    <property type="entry name" value="HIT-like_sf"/>
</dbReference>
<feature type="short sequence motif" description="Histidine triad motif" evidence="1">
    <location>
        <begin position="95"/>
        <end position="99"/>
    </location>
</feature>
<protein>
    <recommendedName>
        <fullName evidence="2">HIT domain-containing protein</fullName>
    </recommendedName>
</protein>
<evidence type="ECO:0000313" key="3">
    <source>
        <dbReference type="EMBL" id="OGF78793.1"/>
    </source>
</evidence>
<sequence length="203" mass="23448">MENCVFCDKSQFEERLCGETKDFWIIATLGQISNGGYLLLVPKRHVECIGAMTSKEAKLLDKLGVRVCDALIQEYGDAPDIIMFEHWIVGQTIKHAHLHIVPGVQIIAKRIADDFPENDVSCIVSLSDFRNSLYGKRKEPYLLWGDLWGMKVCWNPPAPSQYLRIIVADALRRPERANWRNMDPELDKKLWQETVKRLKPYFT</sequence>
<evidence type="ECO:0000256" key="1">
    <source>
        <dbReference type="PROSITE-ProRule" id="PRU00464"/>
    </source>
</evidence>
<accession>A0A1F5WT30</accession>
<dbReference type="AlphaFoldDB" id="A0A1F5WT30"/>
<feature type="domain" description="HIT" evidence="2">
    <location>
        <begin position="36"/>
        <end position="117"/>
    </location>
</feature>
<reference evidence="3 4" key="1">
    <citation type="journal article" date="2016" name="Nat. Commun.">
        <title>Thousands of microbial genomes shed light on interconnected biogeochemical processes in an aquifer system.</title>
        <authorList>
            <person name="Anantharaman K."/>
            <person name="Brown C.T."/>
            <person name="Hug L.A."/>
            <person name="Sharon I."/>
            <person name="Castelle C.J."/>
            <person name="Probst A.J."/>
            <person name="Thomas B.C."/>
            <person name="Singh A."/>
            <person name="Wilkins M.J."/>
            <person name="Karaoz U."/>
            <person name="Brodie E.L."/>
            <person name="Williams K.H."/>
            <person name="Hubbard S.S."/>
            <person name="Banfield J.F."/>
        </authorList>
    </citation>
    <scope>NUCLEOTIDE SEQUENCE [LARGE SCALE GENOMIC DNA]</scope>
</reference>
<evidence type="ECO:0000259" key="2">
    <source>
        <dbReference type="PROSITE" id="PS51084"/>
    </source>
</evidence>
<proteinExistence type="predicted"/>
<evidence type="ECO:0000313" key="4">
    <source>
        <dbReference type="Proteomes" id="UP000178425"/>
    </source>
</evidence>